<proteinExistence type="predicted"/>
<organism evidence="1 2">
    <name type="scientific">Tuber borchii</name>
    <name type="common">White truffle</name>
    <dbReference type="NCBI Taxonomy" id="42251"/>
    <lineage>
        <taxon>Eukaryota</taxon>
        <taxon>Fungi</taxon>
        <taxon>Dikarya</taxon>
        <taxon>Ascomycota</taxon>
        <taxon>Pezizomycotina</taxon>
        <taxon>Pezizomycetes</taxon>
        <taxon>Pezizales</taxon>
        <taxon>Tuberaceae</taxon>
        <taxon>Tuber</taxon>
    </lineage>
</organism>
<dbReference type="EMBL" id="NESQ01000030">
    <property type="protein sequence ID" value="PUU82312.1"/>
    <property type="molecule type" value="Genomic_DNA"/>
</dbReference>
<evidence type="ECO:0000313" key="1">
    <source>
        <dbReference type="EMBL" id="PUU82312.1"/>
    </source>
</evidence>
<keyword evidence="2" id="KW-1185">Reference proteome</keyword>
<gene>
    <name evidence="1" type="ORF">B9Z19DRAFT_1061917</name>
</gene>
<reference evidence="1 2" key="1">
    <citation type="submission" date="2017-04" db="EMBL/GenBank/DDBJ databases">
        <title>Draft genome sequence of Tuber borchii Vittad., a whitish edible truffle.</title>
        <authorList>
            <consortium name="DOE Joint Genome Institute"/>
            <person name="Murat C."/>
            <person name="Kuo A."/>
            <person name="Barry K.W."/>
            <person name="Clum A."/>
            <person name="Dockter R.B."/>
            <person name="Fauchery L."/>
            <person name="Iotti M."/>
            <person name="Kohler A."/>
            <person name="Labutti K."/>
            <person name="Lindquist E.A."/>
            <person name="Lipzen A."/>
            <person name="Ohm R.A."/>
            <person name="Wang M."/>
            <person name="Grigoriev I.V."/>
            <person name="Zambonelli A."/>
            <person name="Martin F.M."/>
        </authorList>
    </citation>
    <scope>NUCLEOTIDE SEQUENCE [LARGE SCALE GENOMIC DNA]</scope>
    <source>
        <strain evidence="1 2">Tbo3840</strain>
    </source>
</reference>
<dbReference type="Proteomes" id="UP000244722">
    <property type="component" value="Unassembled WGS sequence"/>
</dbReference>
<evidence type="ECO:0000313" key="2">
    <source>
        <dbReference type="Proteomes" id="UP000244722"/>
    </source>
</evidence>
<name>A0A2T7A3J5_TUBBO</name>
<dbReference type="OrthoDB" id="5477555at2759"/>
<protein>
    <submittedName>
        <fullName evidence="1">Uncharacterized protein</fullName>
    </submittedName>
</protein>
<sequence>MGSSEWCILLSASDLKASGHDTHREQDPISVEESVSTLRTRVCLGEAPGVVVHLRHVGDLQILEVISDIEFPPLIPSEKRSLIIKAHPGNPTALTVIDIEGEDLINDCSAVKQQINSIQVDFGIYETPLLTVTLKY</sequence>
<accession>A0A2T7A3J5</accession>
<dbReference type="AlphaFoldDB" id="A0A2T7A3J5"/>
<dbReference type="STRING" id="42251.A0A2T7A3J5"/>
<comment type="caution">
    <text evidence="1">The sequence shown here is derived from an EMBL/GenBank/DDBJ whole genome shotgun (WGS) entry which is preliminary data.</text>
</comment>